<dbReference type="Proteomes" id="UP000255066">
    <property type="component" value="Unassembled WGS sequence"/>
</dbReference>
<dbReference type="RefSeq" id="WP_058523858.1">
    <property type="nucleotide sequence ID" value="NZ_CAAAHV010000009.1"/>
</dbReference>
<evidence type="ECO:0000313" key="4">
    <source>
        <dbReference type="Proteomes" id="UP000255066"/>
    </source>
</evidence>
<evidence type="ECO:0000313" key="2">
    <source>
        <dbReference type="EMBL" id="STX30353.1"/>
    </source>
</evidence>
<dbReference type="OrthoDB" id="5648647at2"/>
<proteinExistence type="predicted"/>
<dbReference type="Proteomes" id="UP000054735">
    <property type="component" value="Unassembled WGS sequence"/>
</dbReference>
<name>A0A378I5Q5_9GAMM</name>
<gene>
    <name evidence="1" type="ORF">Lbir_1822</name>
    <name evidence="2" type="ORF">NCTC12437_00106</name>
</gene>
<reference evidence="1 3" key="1">
    <citation type="submission" date="2015-11" db="EMBL/GenBank/DDBJ databases">
        <title>Genomic analysis of 38 Legionella species identifies large and diverse effector repertoires.</title>
        <authorList>
            <person name="Burstein D."/>
            <person name="Amaro F."/>
            <person name="Zusman T."/>
            <person name="Lifshitz Z."/>
            <person name="Cohen O."/>
            <person name="Gilbert J.A."/>
            <person name="Pupko T."/>
            <person name="Shuman H.A."/>
            <person name="Segal G."/>
        </authorList>
    </citation>
    <scope>NUCLEOTIDE SEQUENCE [LARGE SCALE GENOMIC DNA]</scope>
    <source>
        <strain evidence="1 3">CDC#1407-AL-14</strain>
    </source>
</reference>
<accession>A0A378I5Q5</accession>
<evidence type="ECO:0000313" key="3">
    <source>
        <dbReference type="Proteomes" id="UP000054735"/>
    </source>
</evidence>
<dbReference type="AlphaFoldDB" id="A0A378I5Q5"/>
<reference evidence="2 4" key="2">
    <citation type="submission" date="2018-06" db="EMBL/GenBank/DDBJ databases">
        <authorList>
            <consortium name="Pathogen Informatics"/>
            <person name="Doyle S."/>
        </authorList>
    </citation>
    <scope>NUCLEOTIDE SEQUENCE [LARGE SCALE GENOMIC DNA]</scope>
    <source>
        <strain evidence="2 4">NCTC12437</strain>
    </source>
</reference>
<organism evidence="2 4">
    <name type="scientific">Legionella birminghamensis</name>
    <dbReference type="NCBI Taxonomy" id="28083"/>
    <lineage>
        <taxon>Bacteria</taxon>
        <taxon>Pseudomonadati</taxon>
        <taxon>Pseudomonadota</taxon>
        <taxon>Gammaproteobacteria</taxon>
        <taxon>Legionellales</taxon>
        <taxon>Legionellaceae</taxon>
        <taxon>Legionella</taxon>
    </lineage>
</organism>
<dbReference type="EMBL" id="LNXT01000025">
    <property type="protein sequence ID" value="KTC70239.1"/>
    <property type="molecule type" value="Genomic_DNA"/>
</dbReference>
<sequence>MKPLKLSQQKSLEKRFETIDRNIQDFLNNPGEGEESEFSQSVAKAVQLIRNLSNPVFIPKPLLALPKYPPSVSAEIVAKLDLYKSWRCRLRIYHMLMPYHPFTMDEISAMPVSEQAALEDYLDDVFTNNEIFRQFNSTMLCHFTKMRQFLKSWRHFNHYEKIACLSSAALGFLLSYILDHTHRLSVQSAFETALKITQQLDSLSPSSAFYPLLIKNNAVNRNVFKLLSRVSPEARSVFFSQEANRNLFDAVEQIAKLPGINNEQLEIIFKSQYLLSRPFFFRLPEFKFLLKSKMPADRLESIFCVPGNDHLPLVFSAAGLECNSRRYWDVSLQFQTDPAVLSFHQQYLLQVKRPPEDRESQLFSSQEFINGWKENFFDMDFMKGCTFAEMKTISKCWEQARDRGIRSVWDKKFEAYMRSQHRHRFMKPSPICAAPKACIETAHQIDSIRNSA</sequence>
<protein>
    <submittedName>
        <fullName evidence="2">Uncharacterized protein</fullName>
    </submittedName>
</protein>
<evidence type="ECO:0000313" key="1">
    <source>
        <dbReference type="EMBL" id="KTC70239.1"/>
    </source>
</evidence>
<dbReference type="EMBL" id="UGNW01000001">
    <property type="protein sequence ID" value="STX30353.1"/>
    <property type="molecule type" value="Genomic_DNA"/>
</dbReference>
<keyword evidence="3" id="KW-1185">Reference proteome</keyword>